<evidence type="ECO:0000313" key="4">
    <source>
        <dbReference type="Proteomes" id="UP001141434"/>
    </source>
</evidence>
<reference evidence="3" key="2">
    <citation type="journal article" date="2023" name="IMA Fungus">
        <title>Comparative genomic study of the Penicillium genus elucidates a diverse pangenome and 15 lateral gene transfer events.</title>
        <authorList>
            <person name="Petersen C."/>
            <person name="Sorensen T."/>
            <person name="Nielsen M.R."/>
            <person name="Sondergaard T.E."/>
            <person name="Sorensen J.L."/>
            <person name="Fitzpatrick D.A."/>
            <person name="Frisvad J.C."/>
            <person name="Nielsen K.L."/>
        </authorList>
    </citation>
    <scope>NUCLEOTIDE SEQUENCE</scope>
    <source>
        <strain evidence="3">IBT 34128</strain>
    </source>
</reference>
<dbReference type="OrthoDB" id="4521709at2759"/>
<evidence type="ECO:0000256" key="1">
    <source>
        <dbReference type="SAM" id="MobiDB-lite"/>
    </source>
</evidence>
<evidence type="ECO:0000313" key="3">
    <source>
        <dbReference type="EMBL" id="KAJ5104891.1"/>
    </source>
</evidence>
<proteinExistence type="predicted"/>
<comment type="caution">
    <text evidence="3">The sequence shown here is derived from an EMBL/GenBank/DDBJ whole genome shotgun (WGS) entry which is preliminary data.</text>
</comment>
<keyword evidence="4" id="KW-1185">Reference proteome</keyword>
<organism evidence="3 4">
    <name type="scientific">Penicillium alfredii</name>
    <dbReference type="NCBI Taxonomy" id="1506179"/>
    <lineage>
        <taxon>Eukaryota</taxon>
        <taxon>Fungi</taxon>
        <taxon>Dikarya</taxon>
        <taxon>Ascomycota</taxon>
        <taxon>Pezizomycotina</taxon>
        <taxon>Eurotiomycetes</taxon>
        <taxon>Eurotiomycetidae</taxon>
        <taxon>Eurotiales</taxon>
        <taxon>Aspergillaceae</taxon>
        <taxon>Penicillium</taxon>
    </lineage>
</organism>
<feature type="region of interest" description="Disordered" evidence="1">
    <location>
        <begin position="73"/>
        <end position="108"/>
    </location>
</feature>
<evidence type="ECO:0000256" key="2">
    <source>
        <dbReference type="SAM" id="SignalP"/>
    </source>
</evidence>
<keyword evidence="2" id="KW-0732">Signal</keyword>
<protein>
    <submittedName>
        <fullName evidence="3">Uncharacterized protein</fullName>
    </submittedName>
</protein>
<dbReference type="AlphaFoldDB" id="A0A9W9FR57"/>
<name>A0A9W9FR57_9EURO</name>
<dbReference type="Proteomes" id="UP001141434">
    <property type="component" value="Unassembled WGS sequence"/>
</dbReference>
<reference evidence="3" key="1">
    <citation type="submission" date="2022-11" db="EMBL/GenBank/DDBJ databases">
        <authorList>
            <person name="Petersen C."/>
        </authorList>
    </citation>
    <scope>NUCLEOTIDE SEQUENCE</scope>
    <source>
        <strain evidence="3">IBT 34128</strain>
    </source>
</reference>
<dbReference type="EMBL" id="JAPMSZ010000004">
    <property type="protein sequence ID" value="KAJ5104891.1"/>
    <property type="molecule type" value="Genomic_DNA"/>
</dbReference>
<feature type="chain" id="PRO_5040835030" evidence="2">
    <location>
        <begin position="23"/>
        <end position="169"/>
    </location>
</feature>
<feature type="signal peptide" evidence="2">
    <location>
        <begin position="1"/>
        <end position="22"/>
    </location>
</feature>
<accession>A0A9W9FR57</accession>
<dbReference type="RefSeq" id="XP_056513887.1">
    <property type="nucleotide sequence ID" value="XM_056652820.1"/>
</dbReference>
<sequence>MKFLSTLYSTFLISALAVSCLADRTSERLRNPWTRCGLGEMHCNTGTGSPTWKQIDDISSHWRKGAVEVAKQVGADSNPSDQTERECGSPYGSGCATNENPDKNSDARMASCRKPDGILGTDNCVPDVCVSIYLDAILDQCRDENGEDGLVSGKVHIPDYKASIEVFTV</sequence>
<dbReference type="PROSITE" id="PS51257">
    <property type="entry name" value="PROKAR_LIPOPROTEIN"/>
    <property type="match status" value="1"/>
</dbReference>
<dbReference type="GeneID" id="81391988"/>
<gene>
    <name evidence="3" type="ORF">NUU61_002238</name>
</gene>